<dbReference type="InterPro" id="IPR008963">
    <property type="entry name" value="Purple_acid_Pase-like_N"/>
</dbReference>
<feature type="domain" description="Purple acid phosphatase N-terminal" evidence="3">
    <location>
        <begin position="216"/>
        <end position="311"/>
    </location>
</feature>
<organism evidence="4 5">
    <name type="scientific">Ravibacter arvi</name>
    <dbReference type="NCBI Taxonomy" id="2051041"/>
    <lineage>
        <taxon>Bacteria</taxon>
        <taxon>Pseudomonadati</taxon>
        <taxon>Bacteroidota</taxon>
        <taxon>Cytophagia</taxon>
        <taxon>Cytophagales</taxon>
        <taxon>Spirosomataceae</taxon>
        <taxon>Ravibacter</taxon>
    </lineage>
</organism>
<dbReference type="SUPFAM" id="SSF49363">
    <property type="entry name" value="Purple acid phosphatase, N-terminal domain"/>
    <property type="match status" value="1"/>
</dbReference>
<dbReference type="RefSeq" id="WP_345026491.1">
    <property type="nucleotide sequence ID" value="NZ_BAABEY010000002.1"/>
</dbReference>
<protein>
    <recommendedName>
        <fullName evidence="6">Metallophosphoesterase</fullName>
    </recommendedName>
</protein>
<feature type="domain" description="Calcineurin-like phosphoesterase" evidence="2">
    <location>
        <begin position="323"/>
        <end position="499"/>
    </location>
</feature>
<dbReference type="PANTHER" id="PTHR22953:SF153">
    <property type="entry name" value="PURPLE ACID PHOSPHATASE"/>
    <property type="match status" value="1"/>
</dbReference>
<accession>A0ABP8LPN3</accession>
<sequence>MFLFAGCRKPADTGEASVKAVVDKFVTRLYENFSPQQMDAMTQDSLLTLLTETEKKVLAGRYWVFDVNVPVRISLMRHIDQEPVPFWLEPAGFKKTGLLVKNEMYTYEVWQKDFDKGEVNLGINGFDKHRPVYFISVRPRDQKDSLEIRAVFPEQQHFEKMETGAFTYHDWDGLKLTEVPADLQGEVLFTTIRGRAREAHLIKAFRDTPFPSSSRPDQVTTSWRGDPVTSREVLWRTGRTVDKSALQYWKEGEDTTEIVAVPTLIEDRLLRNDRYTYRHHAGINGLLPGTQYHYRVGSDDYGWSETFSFETARPESKDFSYIWFGDTHHSPVFGEMLQKARKRHPDAAFFQIAGDLVSTGLHRDDWDKLFAYSGNTFATKPLMSIPGNHDSQDGLGARMYREMFSYPENGPEALPNELTYAYNYGDALFLMIDATSPVDDQTEWIKKQLSGSKAKWKLVMFHFPPYNFVEPYPEIIEKWGPLFDAYHVDIVMGGHMHYYLRTKPMNAGKPVDDYAKGTVYMMSVSIEGKQEEWPDEPYALKRYPGGPLYQHVVIQDNLLKMVCYDPDGNIKDELSIARK</sequence>
<evidence type="ECO:0000256" key="1">
    <source>
        <dbReference type="ARBA" id="ARBA00022729"/>
    </source>
</evidence>
<dbReference type="InterPro" id="IPR039331">
    <property type="entry name" value="PAPs-like"/>
</dbReference>
<dbReference type="EMBL" id="BAABEY010000002">
    <property type="protein sequence ID" value="GAA4432760.1"/>
    <property type="molecule type" value="Genomic_DNA"/>
</dbReference>
<dbReference type="InterPro" id="IPR004843">
    <property type="entry name" value="Calcineurin-like_PHP"/>
</dbReference>
<dbReference type="Gene3D" id="2.60.40.380">
    <property type="entry name" value="Purple acid phosphatase-like, N-terminal"/>
    <property type="match status" value="1"/>
</dbReference>
<dbReference type="Proteomes" id="UP001501508">
    <property type="component" value="Unassembled WGS sequence"/>
</dbReference>
<evidence type="ECO:0000313" key="5">
    <source>
        <dbReference type="Proteomes" id="UP001501508"/>
    </source>
</evidence>
<keyword evidence="5" id="KW-1185">Reference proteome</keyword>
<evidence type="ECO:0000259" key="3">
    <source>
        <dbReference type="Pfam" id="PF16656"/>
    </source>
</evidence>
<evidence type="ECO:0000259" key="2">
    <source>
        <dbReference type="Pfam" id="PF00149"/>
    </source>
</evidence>
<dbReference type="InterPro" id="IPR029052">
    <property type="entry name" value="Metallo-depent_PP-like"/>
</dbReference>
<dbReference type="Pfam" id="PF00149">
    <property type="entry name" value="Metallophos"/>
    <property type="match status" value="1"/>
</dbReference>
<dbReference type="SUPFAM" id="SSF56300">
    <property type="entry name" value="Metallo-dependent phosphatases"/>
    <property type="match status" value="1"/>
</dbReference>
<evidence type="ECO:0000313" key="4">
    <source>
        <dbReference type="EMBL" id="GAA4432760.1"/>
    </source>
</evidence>
<name>A0ABP8LPN3_9BACT</name>
<comment type="caution">
    <text evidence="4">The sequence shown here is derived from an EMBL/GenBank/DDBJ whole genome shotgun (WGS) entry which is preliminary data.</text>
</comment>
<gene>
    <name evidence="4" type="ORF">GCM10023091_05370</name>
</gene>
<dbReference type="Pfam" id="PF16656">
    <property type="entry name" value="Pur_ac_phosph_N"/>
    <property type="match status" value="1"/>
</dbReference>
<dbReference type="Gene3D" id="3.60.21.10">
    <property type="match status" value="1"/>
</dbReference>
<dbReference type="InterPro" id="IPR015914">
    <property type="entry name" value="PAPs_N"/>
</dbReference>
<reference evidence="5" key="1">
    <citation type="journal article" date="2019" name="Int. J. Syst. Evol. Microbiol.">
        <title>The Global Catalogue of Microorganisms (GCM) 10K type strain sequencing project: providing services to taxonomists for standard genome sequencing and annotation.</title>
        <authorList>
            <consortium name="The Broad Institute Genomics Platform"/>
            <consortium name="The Broad Institute Genome Sequencing Center for Infectious Disease"/>
            <person name="Wu L."/>
            <person name="Ma J."/>
        </authorList>
    </citation>
    <scope>NUCLEOTIDE SEQUENCE [LARGE SCALE GENOMIC DNA]</scope>
    <source>
        <strain evidence="5">JCM 31920</strain>
    </source>
</reference>
<dbReference type="PANTHER" id="PTHR22953">
    <property type="entry name" value="ACID PHOSPHATASE RELATED"/>
    <property type="match status" value="1"/>
</dbReference>
<evidence type="ECO:0008006" key="6">
    <source>
        <dbReference type="Google" id="ProtNLM"/>
    </source>
</evidence>
<keyword evidence="1" id="KW-0732">Signal</keyword>
<proteinExistence type="predicted"/>